<sequence>MNAEEEEPKVAKDTVAKNNKRPRPRSSLLADSFSRHLYQMIVKQLHHDGLLAAAAAVADASSVTVPSLEQDGNRLSELVTNGLSLELQELKEIDTFRTKHVVEKYLSSSKLYMPESHSRSREVGGRKFKMQERFSTSSLGGVVRDISFSSDGSLVSCVGTNGLCVIFSLETLEDLTALDEVRAAVVARSLDGKSDRAKIFNYSLNDVSELAVARQFTEHTQSVEVMRFHPTRPLILSGGHDGDVYIRDFSQPDTKILWHIHDTFPIRSAAFHPTGEYVLVGTDHVVPRLINIQTGVTLTTPDALVSGNEEGHMKHAGGITSVGFSCDGRTLCTTSLDGSWILYDGVSGKAVHRVSDAHSSVPVTSVNYSRSGQILLTCGMDSTAKLWDLRRLASGSSTNKGTADVAAFGEPGKCNHRSIHAVFSHDESHVLMQDTSLLAIRAYSVFSEDASYTLTTEPPVIQRSIAVSPFSNVVVTGGDDSRLRVWTPSWLPS</sequence>
<evidence type="ECO:0000256" key="1">
    <source>
        <dbReference type="ARBA" id="ARBA00004123"/>
    </source>
</evidence>
<dbReference type="Pfam" id="PF00400">
    <property type="entry name" value="WD40"/>
    <property type="match status" value="5"/>
</dbReference>
<evidence type="ECO:0000256" key="3">
    <source>
        <dbReference type="ARBA" id="ARBA00022664"/>
    </source>
</evidence>
<feature type="repeat" description="WD" evidence="8">
    <location>
        <begin position="363"/>
        <end position="390"/>
    </location>
</feature>
<protein>
    <recommendedName>
        <fullName evidence="7">Cleavage stimulation factor 50 kDa subunit</fullName>
    </recommendedName>
</protein>
<accession>S9W4Q4</accession>
<evidence type="ECO:0000256" key="2">
    <source>
        <dbReference type="ARBA" id="ARBA00022574"/>
    </source>
</evidence>
<dbReference type="EMBL" id="ATMH01003843">
    <property type="protein sequence ID" value="EPY30860.1"/>
    <property type="molecule type" value="Genomic_DNA"/>
</dbReference>
<evidence type="ECO:0000313" key="10">
    <source>
        <dbReference type="EMBL" id="EPY27543.1"/>
    </source>
</evidence>
<dbReference type="PANTHER" id="PTHR44133:SF2">
    <property type="entry name" value="CLEAVAGE STIMULATION FACTOR SUBUNIT 1"/>
    <property type="match status" value="1"/>
</dbReference>
<evidence type="ECO:0000256" key="5">
    <source>
        <dbReference type="ARBA" id="ARBA00022980"/>
    </source>
</evidence>
<dbReference type="InterPro" id="IPR015943">
    <property type="entry name" value="WD40/YVTN_repeat-like_dom_sf"/>
</dbReference>
<gene>
    <name evidence="12" type="ORF">STCU_01244</name>
    <name evidence="11" type="ORF">STCU_03843</name>
    <name evidence="10" type="ORF">STCU_05698</name>
</gene>
<dbReference type="EMBL" id="ATMH01001244">
    <property type="protein sequence ID" value="EPY35112.1"/>
    <property type="molecule type" value="Genomic_DNA"/>
</dbReference>
<dbReference type="InterPro" id="IPR001680">
    <property type="entry name" value="WD40_rpt"/>
</dbReference>
<dbReference type="GO" id="GO:0031124">
    <property type="term" value="P:mRNA 3'-end processing"/>
    <property type="evidence" value="ECO:0007669"/>
    <property type="project" value="InterPro"/>
</dbReference>
<name>S9W4Q4_9TRYP</name>
<comment type="subcellular location">
    <subcellularLocation>
        <location evidence="1">Nucleus</location>
    </subcellularLocation>
</comment>
<evidence type="ECO:0000256" key="6">
    <source>
        <dbReference type="ARBA" id="ARBA00023242"/>
    </source>
</evidence>
<keyword evidence="13" id="KW-1185">Reference proteome</keyword>
<dbReference type="PROSITE" id="PS50294">
    <property type="entry name" value="WD_REPEATS_REGION"/>
    <property type="match status" value="1"/>
</dbReference>
<dbReference type="EMBL" id="ATMH01005698">
    <property type="protein sequence ID" value="EPY27543.1"/>
    <property type="molecule type" value="Genomic_DNA"/>
</dbReference>
<keyword evidence="5" id="KW-0687">Ribonucleoprotein</keyword>
<evidence type="ECO:0000256" key="9">
    <source>
        <dbReference type="SAM" id="MobiDB-lite"/>
    </source>
</evidence>
<dbReference type="AlphaFoldDB" id="S9W4Q4"/>
<dbReference type="PANTHER" id="PTHR44133">
    <property type="entry name" value="CLEAVAGE STIMULATION FACTOR SUBUNIT 1"/>
    <property type="match status" value="1"/>
</dbReference>
<keyword evidence="6" id="KW-0539">Nucleus</keyword>
<feature type="region of interest" description="Disordered" evidence="9">
    <location>
        <begin position="1"/>
        <end position="27"/>
    </location>
</feature>
<reference evidence="11" key="2">
    <citation type="submission" date="2013-03" db="EMBL/GenBank/DDBJ databases">
        <authorList>
            <person name="Motta M.C.M."/>
            <person name="Martins A.C.A."/>
            <person name="Preta C.M.C.C."/>
            <person name="Silva R."/>
            <person name="de Souza S.S."/>
            <person name="Klein C.C."/>
            <person name="de Almeida L.G.P."/>
            <person name="Cunha O.L."/>
            <person name="Colabardini A.C."/>
            <person name="Lima B.A."/>
            <person name="Machado C.R."/>
            <person name="Soares C.M.A."/>
            <person name="de Menezes C.B.A."/>
            <person name="Bartolomeu D.C."/>
            <person name="Grisard E.C."/>
            <person name="Fantinatti-Garboggini F."/>
            <person name="Rodrigues-Luiz G.F."/>
            <person name="Wagner G."/>
            <person name="Goldman G.H."/>
            <person name="Fietto J.L.R."/>
            <person name="Ciapina L.P."/>
            <person name="Brocchi M."/>
            <person name="Elias M.C."/>
            <person name="Goldman M.H.S."/>
            <person name="Sagot M.-F."/>
            <person name="Pereira M."/>
            <person name="Stoco P.H."/>
            <person name="Teixeira S.M.R."/>
            <person name="de Mendonca-Neto R.P."/>
            <person name="Maciel T.E.F."/>
            <person name="Mendes T.A.O."/>
            <person name="Urmenyi T.P."/>
            <person name="Teixeira M.M.G."/>
            <person name="de Camargo E.F.P."/>
            <person name="de Sousa W."/>
            <person name="Schenkman S."/>
            <person name="de Vasconcelos A.T.R."/>
        </authorList>
    </citation>
    <scope>NUCLEOTIDE SEQUENCE</scope>
</reference>
<evidence type="ECO:0000256" key="8">
    <source>
        <dbReference type="PROSITE-ProRule" id="PRU00221"/>
    </source>
</evidence>
<dbReference type="GO" id="GO:0005840">
    <property type="term" value="C:ribosome"/>
    <property type="evidence" value="ECO:0007669"/>
    <property type="project" value="UniProtKB-KW"/>
</dbReference>
<keyword evidence="2 8" id="KW-0853">WD repeat</keyword>
<dbReference type="InterPro" id="IPR036322">
    <property type="entry name" value="WD40_repeat_dom_sf"/>
</dbReference>
<dbReference type="Gene3D" id="2.130.10.10">
    <property type="entry name" value="YVTN repeat-like/Quinoprotein amine dehydrogenase"/>
    <property type="match status" value="1"/>
</dbReference>
<keyword evidence="5" id="KW-0689">Ribosomal protein</keyword>
<dbReference type="GO" id="GO:0005848">
    <property type="term" value="C:mRNA cleavage stimulating factor complex"/>
    <property type="evidence" value="ECO:0007669"/>
    <property type="project" value="InterPro"/>
</dbReference>
<reference evidence="11 13" key="1">
    <citation type="journal article" date="2013" name="PLoS ONE">
        <title>Predicting the Proteins of Angomonas deanei, Strigomonas culicis and Their Respective Endosymbionts Reveals New Aspects of the Trypanosomatidae Family.</title>
        <authorList>
            <person name="Motta M.C."/>
            <person name="Martins A.C."/>
            <person name="de Souza S.S."/>
            <person name="Catta-Preta C.M."/>
            <person name="Silva R."/>
            <person name="Klein C.C."/>
            <person name="de Almeida L.G."/>
            <person name="de Lima Cunha O."/>
            <person name="Ciapina L.P."/>
            <person name="Brocchi M."/>
            <person name="Colabardini A.C."/>
            <person name="de Araujo Lima B."/>
            <person name="Machado C.R."/>
            <person name="de Almeida Soares C.M."/>
            <person name="Probst C.M."/>
            <person name="de Menezes C.B."/>
            <person name="Thompson C.E."/>
            <person name="Bartholomeu D.C."/>
            <person name="Gradia D.F."/>
            <person name="Pavoni D.P."/>
            <person name="Grisard E.C."/>
            <person name="Fantinatti-Garboggini F."/>
            <person name="Marchini F.K."/>
            <person name="Rodrigues-Luiz G.F."/>
            <person name="Wagner G."/>
            <person name="Goldman G.H."/>
            <person name="Fietto J.L."/>
            <person name="Elias M.C."/>
            <person name="Goldman M.H."/>
            <person name="Sagot M.F."/>
            <person name="Pereira M."/>
            <person name="Stoco P.H."/>
            <person name="de Mendonca-Neto R.P."/>
            <person name="Teixeira S.M."/>
            <person name="Maciel T.E."/>
            <person name="de Oliveira Mendes T.A."/>
            <person name="Urmenyi T.P."/>
            <person name="de Souza W."/>
            <person name="Schenkman S."/>
            <person name="de Vasconcelos A.T."/>
        </authorList>
    </citation>
    <scope>NUCLEOTIDE SEQUENCE [LARGE SCALE GENOMIC DNA]</scope>
</reference>
<dbReference type="OrthoDB" id="14421at2759"/>
<dbReference type="SMART" id="SM00320">
    <property type="entry name" value="WD40"/>
    <property type="match status" value="6"/>
</dbReference>
<feature type="repeat" description="WD" evidence="8">
    <location>
        <begin position="464"/>
        <end position="486"/>
    </location>
</feature>
<dbReference type="InterPro" id="IPR019775">
    <property type="entry name" value="WD40_repeat_CS"/>
</dbReference>
<comment type="caution">
    <text evidence="11">The sequence shown here is derived from an EMBL/GenBank/DDBJ whole genome shotgun (WGS) entry which is preliminary data.</text>
</comment>
<evidence type="ECO:0000313" key="12">
    <source>
        <dbReference type="EMBL" id="EPY35112.1"/>
    </source>
</evidence>
<keyword evidence="4" id="KW-0677">Repeat</keyword>
<dbReference type="GO" id="GO:0003723">
    <property type="term" value="F:RNA binding"/>
    <property type="evidence" value="ECO:0007669"/>
    <property type="project" value="TreeGrafter"/>
</dbReference>
<evidence type="ECO:0000313" key="11">
    <source>
        <dbReference type="EMBL" id="EPY30860.1"/>
    </source>
</evidence>
<organism evidence="11 13">
    <name type="scientific">Strigomonas culicis</name>
    <dbReference type="NCBI Taxonomy" id="28005"/>
    <lineage>
        <taxon>Eukaryota</taxon>
        <taxon>Discoba</taxon>
        <taxon>Euglenozoa</taxon>
        <taxon>Kinetoplastea</taxon>
        <taxon>Metakinetoplastina</taxon>
        <taxon>Trypanosomatida</taxon>
        <taxon>Trypanosomatidae</taxon>
        <taxon>Strigomonadinae</taxon>
        <taxon>Strigomonas</taxon>
    </lineage>
</organism>
<evidence type="ECO:0000313" key="13">
    <source>
        <dbReference type="Proteomes" id="UP000015354"/>
    </source>
</evidence>
<dbReference type="PROSITE" id="PS00678">
    <property type="entry name" value="WD_REPEATS_1"/>
    <property type="match status" value="1"/>
</dbReference>
<proteinExistence type="predicted"/>
<feature type="repeat" description="WD" evidence="8">
    <location>
        <begin position="216"/>
        <end position="257"/>
    </location>
</feature>
<keyword evidence="3" id="KW-0507">mRNA processing</keyword>
<dbReference type="PROSITE" id="PS50082">
    <property type="entry name" value="WD_REPEATS_2"/>
    <property type="match status" value="3"/>
</dbReference>
<dbReference type="Proteomes" id="UP000015354">
    <property type="component" value="Unassembled WGS sequence"/>
</dbReference>
<evidence type="ECO:0000256" key="4">
    <source>
        <dbReference type="ARBA" id="ARBA00022737"/>
    </source>
</evidence>
<evidence type="ECO:0000256" key="7">
    <source>
        <dbReference type="ARBA" id="ARBA00029851"/>
    </source>
</evidence>
<dbReference type="SUPFAM" id="SSF50978">
    <property type="entry name" value="WD40 repeat-like"/>
    <property type="match status" value="1"/>
</dbReference>
<dbReference type="InterPro" id="IPR044633">
    <property type="entry name" value="CstF1-like"/>
</dbReference>